<keyword evidence="1" id="KW-0812">Transmembrane</keyword>
<dbReference type="AlphaFoldDB" id="A0A2C6L0I3"/>
<feature type="transmembrane region" description="Helical" evidence="1">
    <location>
        <begin position="64"/>
        <end position="83"/>
    </location>
</feature>
<protein>
    <submittedName>
        <fullName evidence="2">Uncharacterized protein</fullName>
    </submittedName>
</protein>
<evidence type="ECO:0000313" key="3">
    <source>
        <dbReference type="Proteomes" id="UP000221165"/>
    </source>
</evidence>
<evidence type="ECO:0000256" key="1">
    <source>
        <dbReference type="SAM" id="Phobius"/>
    </source>
</evidence>
<dbReference type="VEuPathDB" id="ToxoDB:CSUI_003510"/>
<reference evidence="2 3" key="1">
    <citation type="journal article" date="2017" name="Int. J. Parasitol.">
        <title>The genome of the protozoan parasite Cystoisospora suis and a reverse vaccinology approach to identify vaccine candidates.</title>
        <authorList>
            <person name="Palmieri N."/>
            <person name="Shrestha A."/>
            <person name="Ruttkowski B."/>
            <person name="Beck T."/>
            <person name="Vogl C."/>
            <person name="Tomley F."/>
            <person name="Blake D.P."/>
            <person name="Joachim A."/>
        </authorList>
    </citation>
    <scope>NUCLEOTIDE SEQUENCE [LARGE SCALE GENOMIC DNA]</scope>
    <source>
        <strain evidence="2 3">Wien I</strain>
    </source>
</reference>
<dbReference type="RefSeq" id="XP_067924314.1">
    <property type="nucleotide sequence ID" value="XM_068063707.1"/>
</dbReference>
<name>A0A2C6L0I3_9APIC</name>
<evidence type="ECO:0000313" key="2">
    <source>
        <dbReference type="EMBL" id="PHJ22637.1"/>
    </source>
</evidence>
<dbReference type="GeneID" id="94426918"/>
<keyword evidence="1" id="KW-0472">Membrane</keyword>
<organism evidence="2 3">
    <name type="scientific">Cystoisospora suis</name>
    <dbReference type="NCBI Taxonomy" id="483139"/>
    <lineage>
        <taxon>Eukaryota</taxon>
        <taxon>Sar</taxon>
        <taxon>Alveolata</taxon>
        <taxon>Apicomplexa</taxon>
        <taxon>Conoidasida</taxon>
        <taxon>Coccidia</taxon>
        <taxon>Eucoccidiorida</taxon>
        <taxon>Eimeriorina</taxon>
        <taxon>Sarcocystidae</taxon>
        <taxon>Cystoisospora</taxon>
    </lineage>
</organism>
<dbReference type="EMBL" id="MIGC01001582">
    <property type="protein sequence ID" value="PHJ22637.1"/>
    <property type="molecule type" value="Genomic_DNA"/>
</dbReference>
<dbReference type="Proteomes" id="UP000221165">
    <property type="component" value="Unassembled WGS sequence"/>
</dbReference>
<sequence>MHDDLEYVVPPFGVLREYVCLEEEASYTSLASPRSSLLFLCYQSLGDPRQIQPLWSSAPHSLDISYSLVFLSLFQMSLPVCLLHHWSVIKKYFCRSAS</sequence>
<keyword evidence="1" id="KW-1133">Transmembrane helix</keyword>
<proteinExistence type="predicted"/>
<comment type="caution">
    <text evidence="2">The sequence shown here is derived from an EMBL/GenBank/DDBJ whole genome shotgun (WGS) entry which is preliminary data.</text>
</comment>
<keyword evidence="3" id="KW-1185">Reference proteome</keyword>
<accession>A0A2C6L0I3</accession>
<gene>
    <name evidence="2" type="ORF">CSUI_003510</name>
</gene>